<proteinExistence type="predicted"/>
<dbReference type="Proteomes" id="UP000003094">
    <property type="component" value="Unassembled WGS sequence"/>
</dbReference>
<evidence type="ECO:0008006" key="3">
    <source>
        <dbReference type="Google" id="ProtNLM"/>
    </source>
</evidence>
<gene>
    <name evidence="1" type="ORF">PVOR_23449</name>
</gene>
<dbReference type="AlphaFoldDB" id="A0A2R9SSB7"/>
<sequence length="44" mass="5222">MEFVKRWALERGDNVLLTSGNKPERKRAHTFYEKMGFLHRDSGL</sequence>
<organism evidence="1 2">
    <name type="scientific">Paenibacillus vortex V453</name>
    <dbReference type="NCBI Taxonomy" id="715225"/>
    <lineage>
        <taxon>Bacteria</taxon>
        <taxon>Bacillati</taxon>
        <taxon>Bacillota</taxon>
        <taxon>Bacilli</taxon>
        <taxon>Bacillales</taxon>
        <taxon>Paenibacillaceae</taxon>
        <taxon>Paenibacillus</taxon>
    </lineage>
</organism>
<reference evidence="1 2" key="1">
    <citation type="journal article" date="2010" name="BMC Genomics">
        <title>Genome sequence of the pattern forming Paenibacillus vortex bacterium reveals potential for thriving in complex environments.</title>
        <authorList>
            <person name="Sirota-Madi A."/>
            <person name="Olender T."/>
            <person name="Helman Y."/>
            <person name="Ingham C."/>
            <person name="Brainis I."/>
            <person name="Roth D."/>
            <person name="Hagi E."/>
            <person name="Brodsky L."/>
            <person name="Leshkowitz D."/>
            <person name="Galatenko V."/>
            <person name="Nikolaev V."/>
            <person name="Mugasimangalam R.C."/>
            <person name="Bransburg-Zabary S."/>
            <person name="Gutnick D.L."/>
            <person name="Lancet D."/>
            <person name="Ben-Jacob E."/>
        </authorList>
    </citation>
    <scope>NUCLEOTIDE SEQUENCE [LARGE SCALE GENOMIC DNA]</scope>
    <source>
        <strain evidence="1 2">V453</strain>
    </source>
</reference>
<comment type="caution">
    <text evidence="1">The sequence shown here is derived from an EMBL/GenBank/DDBJ whole genome shotgun (WGS) entry which is preliminary data.</text>
</comment>
<evidence type="ECO:0000313" key="1">
    <source>
        <dbReference type="EMBL" id="EFU40257.1"/>
    </source>
</evidence>
<accession>A0A2R9SSB7</accession>
<dbReference type="Gene3D" id="3.40.630.30">
    <property type="match status" value="1"/>
</dbReference>
<dbReference type="KEGG" id="pvo:PVOR_23449"/>
<keyword evidence="2" id="KW-1185">Reference proteome</keyword>
<name>A0A2R9SSB7_9BACL</name>
<dbReference type="EMBL" id="ADHJ01000037">
    <property type="protein sequence ID" value="EFU40257.1"/>
    <property type="molecule type" value="Genomic_DNA"/>
</dbReference>
<protein>
    <recommendedName>
        <fullName evidence="3">GCN5-related N-acetyltransferase</fullName>
    </recommendedName>
</protein>
<evidence type="ECO:0000313" key="2">
    <source>
        <dbReference type="Proteomes" id="UP000003094"/>
    </source>
</evidence>